<dbReference type="EMBL" id="MT144595">
    <property type="protein sequence ID" value="QJH94057.1"/>
    <property type="molecule type" value="Genomic_DNA"/>
</dbReference>
<organism evidence="1">
    <name type="scientific">viral metagenome</name>
    <dbReference type="NCBI Taxonomy" id="1070528"/>
    <lineage>
        <taxon>unclassified sequences</taxon>
        <taxon>metagenomes</taxon>
        <taxon>organismal metagenomes</taxon>
    </lineage>
</organism>
<reference evidence="1" key="1">
    <citation type="submission" date="2020-03" db="EMBL/GenBank/DDBJ databases">
        <title>The deep terrestrial virosphere.</title>
        <authorList>
            <person name="Holmfeldt K."/>
            <person name="Nilsson E."/>
            <person name="Simone D."/>
            <person name="Lopez-Fernandez M."/>
            <person name="Wu X."/>
            <person name="de Brujin I."/>
            <person name="Lundin D."/>
            <person name="Andersson A."/>
            <person name="Bertilsson S."/>
            <person name="Dopson M."/>
        </authorList>
    </citation>
    <scope>NUCLEOTIDE SEQUENCE</scope>
    <source>
        <strain evidence="1">TM448A00289</strain>
        <strain evidence="2">TM448B00173</strain>
    </source>
</reference>
<evidence type="ECO:0000313" key="1">
    <source>
        <dbReference type="EMBL" id="QJA45943.1"/>
    </source>
</evidence>
<dbReference type="AlphaFoldDB" id="A0A6H1ZDF8"/>
<evidence type="ECO:0000313" key="2">
    <source>
        <dbReference type="EMBL" id="QJH94057.1"/>
    </source>
</evidence>
<gene>
    <name evidence="1" type="ORF">TM448A00289_0010</name>
    <name evidence="2" type="ORF">TM448B00173_0027</name>
</gene>
<evidence type="ECO:0008006" key="3">
    <source>
        <dbReference type="Google" id="ProtNLM"/>
    </source>
</evidence>
<sequence>MITIKAGVKLAHSAFIQPEIMRIIWIAQLTAPDGYEATITCGTEGHEPHTSHAKGKAFDFRTRDFPEGKSIEKWAKRMRAKLGDCYFVVVEPNAKCPGAHPHVHVQYDG</sequence>
<proteinExistence type="predicted"/>
<dbReference type="EMBL" id="MT144000">
    <property type="protein sequence ID" value="QJA45943.1"/>
    <property type="molecule type" value="Genomic_DNA"/>
</dbReference>
<protein>
    <recommendedName>
        <fullName evidence="3">Peptidase</fullName>
    </recommendedName>
</protein>
<name>A0A6H1ZDF8_9ZZZZ</name>
<accession>A0A6H1ZDF8</accession>